<reference evidence="2 3" key="1">
    <citation type="submission" date="2020-02" db="EMBL/GenBank/DDBJ databases">
        <title>Paenibacillus sp. nov., isolated from rhizosphere soil of tomato.</title>
        <authorList>
            <person name="Weon H.-Y."/>
            <person name="Lee S.A."/>
        </authorList>
    </citation>
    <scope>NUCLEOTIDE SEQUENCE [LARGE SCALE GENOMIC DNA]</scope>
    <source>
        <strain evidence="2 3">14171R-81</strain>
    </source>
</reference>
<gene>
    <name evidence="2" type="ORF">GZH47_04440</name>
</gene>
<evidence type="ECO:0000313" key="3">
    <source>
        <dbReference type="Proteomes" id="UP000479114"/>
    </source>
</evidence>
<evidence type="ECO:0008006" key="4">
    <source>
        <dbReference type="Google" id="ProtNLM"/>
    </source>
</evidence>
<protein>
    <recommendedName>
        <fullName evidence="4">Sporulation protein</fullName>
    </recommendedName>
</protein>
<accession>A0A6C0NWS8</accession>
<evidence type="ECO:0000313" key="2">
    <source>
        <dbReference type="EMBL" id="QHW30163.1"/>
    </source>
</evidence>
<dbReference type="EMBL" id="CP048286">
    <property type="protein sequence ID" value="QHW30163.1"/>
    <property type="molecule type" value="Genomic_DNA"/>
</dbReference>
<dbReference type="RefSeq" id="WP_162638894.1">
    <property type="nucleotide sequence ID" value="NZ_CP048286.1"/>
</dbReference>
<dbReference type="KEGG" id="prz:GZH47_04440"/>
<sequence length="309" mass="33215">MKASSIFALVCAGVILVLSTGCNLDDKPGLAAARSSATIASEVSETGALEQLSSWSDALYAAANNSNRQEAYLLLQRIEGLAAKKDVRSSGTPAGWHAFDLSLQAAKKAMPVQGTASLWYTEAAKLKLASDAVFRPESPLWLQYEGVLRDDVQRIRVSWQSQIEDRAMAAEAAIGIYGAHIDRLEVAALMQRDAGSIEALRDRLAYIKEIVNAADSGQVRPEAVIIALDSLNDSASALFRKPGYEGGEAAMSEALPPGMTVGQQRETSMQVAELFISAFVMGVLGYAGWRKYRGVQDKGLPFSGNKNKR</sequence>
<dbReference type="InterPro" id="IPR014231">
    <property type="entry name" value="Spore_YpjB"/>
</dbReference>
<feature type="transmembrane region" description="Helical" evidence="1">
    <location>
        <begin position="271"/>
        <end position="289"/>
    </location>
</feature>
<name>A0A6C0NWS8_9BACL</name>
<keyword evidence="3" id="KW-1185">Reference proteome</keyword>
<organism evidence="2 3">
    <name type="scientific">Paenibacillus rhizovicinus</name>
    <dbReference type="NCBI Taxonomy" id="2704463"/>
    <lineage>
        <taxon>Bacteria</taxon>
        <taxon>Bacillati</taxon>
        <taxon>Bacillota</taxon>
        <taxon>Bacilli</taxon>
        <taxon>Bacillales</taxon>
        <taxon>Paenibacillaceae</taxon>
        <taxon>Paenibacillus</taxon>
    </lineage>
</organism>
<evidence type="ECO:0000256" key="1">
    <source>
        <dbReference type="SAM" id="Phobius"/>
    </source>
</evidence>
<keyword evidence="1" id="KW-0472">Membrane</keyword>
<dbReference type="AlphaFoldDB" id="A0A6C0NWS8"/>
<proteinExistence type="predicted"/>
<keyword evidence="1" id="KW-0812">Transmembrane</keyword>
<dbReference type="Pfam" id="PF09577">
    <property type="entry name" value="Spore_YpjB"/>
    <property type="match status" value="1"/>
</dbReference>
<dbReference type="Proteomes" id="UP000479114">
    <property type="component" value="Chromosome"/>
</dbReference>
<keyword evidence="1" id="KW-1133">Transmembrane helix</keyword>
<dbReference type="PROSITE" id="PS51257">
    <property type="entry name" value="PROKAR_LIPOPROTEIN"/>
    <property type="match status" value="1"/>
</dbReference>